<dbReference type="InterPro" id="IPR033133">
    <property type="entry name" value="PUM-HD"/>
</dbReference>
<reference evidence="5 6" key="1">
    <citation type="submission" date="2019-02" db="EMBL/GenBank/DDBJ databases">
        <title>Genome sequencing of the rare red list fungi Antrodiella citrinella (Flaviporus citrinellus).</title>
        <authorList>
            <person name="Buettner E."/>
            <person name="Kellner H."/>
        </authorList>
    </citation>
    <scope>NUCLEOTIDE SEQUENCE [LARGE SCALE GENOMIC DNA]</scope>
    <source>
        <strain evidence="5 6">DSM 108506</strain>
    </source>
</reference>
<dbReference type="CDD" id="cd07920">
    <property type="entry name" value="Pumilio"/>
    <property type="match status" value="1"/>
</dbReference>
<dbReference type="EMBL" id="SGPM01000091">
    <property type="protein sequence ID" value="THH30186.1"/>
    <property type="molecule type" value="Genomic_DNA"/>
</dbReference>
<name>A0A4S4MV28_9APHY</name>
<feature type="region of interest" description="Disordered" evidence="3">
    <location>
        <begin position="1"/>
        <end position="41"/>
    </location>
</feature>
<dbReference type="SUPFAM" id="SSF48371">
    <property type="entry name" value="ARM repeat"/>
    <property type="match status" value="1"/>
</dbReference>
<keyword evidence="6" id="KW-1185">Reference proteome</keyword>
<feature type="region of interest" description="Disordered" evidence="3">
    <location>
        <begin position="354"/>
        <end position="403"/>
    </location>
</feature>
<evidence type="ECO:0000313" key="5">
    <source>
        <dbReference type="EMBL" id="THH30186.1"/>
    </source>
</evidence>
<feature type="repeat" description="Pumilio" evidence="2">
    <location>
        <begin position="555"/>
        <end position="590"/>
    </location>
</feature>
<evidence type="ECO:0000259" key="4">
    <source>
        <dbReference type="PROSITE" id="PS50303"/>
    </source>
</evidence>
<dbReference type="InterPro" id="IPR011989">
    <property type="entry name" value="ARM-like"/>
</dbReference>
<evidence type="ECO:0000313" key="6">
    <source>
        <dbReference type="Proteomes" id="UP000308730"/>
    </source>
</evidence>
<dbReference type="GO" id="GO:0010608">
    <property type="term" value="P:post-transcriptional regulation of gene expression"/>
    <property type="evidence" value="ECO:0007669"/>
    <property type="project" value="TreeGrafter"/>
</dbReference>
<feature type="repeat" description="Pumilio" evidence="2">
    <location>
        <begin position="744"/>
        <end position="779"/>
    </location>
</feature>
<feature type="repeat" description="Pumilio" evidence="2">
    <location>
        <begin position="672"/>
        <end position="707"/>
    </location>
</feature>
<dbReference type="PROSITE" id="PS50303">
    <property type="entry name" value="PUM_HD"/>
    <property type="match status" value="1"/>
</dbReference>
<sequence>MLDSTTQHSNGQSLDERKQSPPAFLDLADSGARMGNGAADAAAQRTLKRLEHERQRAIQRRMFEDQMRALELQQAQELLTIPVDPNAGSIQHLAVSAPTTPPRVSAMLNGELSPGLLHTSVDAEILSKAVGSASDKRKSVTYAPSVTNSPDTSMGNGHQSFARPGGAKSMPASRRTSASEHDEELAGHLQGLSLAGERADRERAERGHTPSNIHQGGLIGNGRYPSDNGASYGGLYNAGMMLDKQLDQEMHNAMRNLPTSAEDKFNPAYNKLSTSSAAALDLAATRDRTSEWPQFQSRKPDGFSSRNDRRTVTNPPITLGDLTSTKGMLQGLSSRRGSPLGLNEELSITTARSVPATPLHGGPGSGNHLKAPGTPLSADSQGGMNGLLQSSRQSPVNDLHPSLSRLPSAQYESFSSVPSTLDDGSQSSFAVDSSYGMSNGLDSACYGGYGYENGRIPSANSTTGSTALYHHNGSRYGLGLNGARPAGADSKMNGLHGPKHKRGDIDREFNRFAGTRLEDLIGEIASLCKDQHGCRYLQKKLEEGVPEHRDMIFRETFSHFADLMTDPFGNYLCQKLLEYSTDDQRNVICESVAQDLVNISLNMHGTRAVQKMIDFLSTRRQTDPKYNVQIHSIIVALSLHVVVLIKDLNGNHVIQKCLNKLVPDDNQFIYNAVAAHCVEVATHRHGCCVLQRCVDHASDSQRVQLVNEITYNALTLVQDPYGNYVVQYILDLNDPRFSDAVIRQFTGNVCALSVQKFSSNVIEKCVRVAEHNTRKMLIGELLNRTRLEKLLRDSYGNYCVQTALDYAEPGQRALLVEGIRPVLPLIRNTPYGKRIQNKLQRETSDGYGGFHSSGMAVRTPSIGINGSPHGGMHSSHLDNFVPQNSLYGHHAPSLQNQGLMGHNSPLHNLQPHSIDGYVLQNHSSHSPGMTPPHTHAGFQNSYGSVNSFPNVGMNGGLSDPYQQANFGYNM</sequence>
<feature type="compositionally biased region" description="Polar residues" evidence="3">
    <location>
        <begin position="377"/>
        <end position="396"/>
    </location>
</feature>
<dbReference type="PANTHER" id="PTHR12537">
    <property type="entry name" value="RNA BINDING PROTEIN PUMILIO-RELATED"/>
    <property type="match status" value="1"/>
</dbReference>
<evidence type="ECO:0000256" key="3">
    <source>
        <dbReference type="SAM" id="MobiDB-lite"/>
    </source>
</evidence>
<accession>A0A4S4MV28</accession>
<dbReference type="PANTHER" id="PTHR12537:SF13">
    <property type="entry name" value="PUMILIO HOMOLOGY DOMAIN FAMILY MEMBER 4"/>
    <property type="match status" value="1"/>
</dbReference>
<feature type="compositionally biased region" description="Polar residues" evidence="3">
    <location>
        <begin position="142"/>
        <end position="159"/>
    </location>
</feature>
<feature type="region of interest" description="Disordered" evidence="3">
    <location>
        <begin position="290"/>
        <end position="341"/>
    </location>
</feature>
<dbReference type="Pfam" id="PF00806">
    <property type="entry name" value="PUF"/>
    <property type="match status" value="8"/>
</dbReference>
<dbReference type="PROSITE" id="PS50302">
    <property type="entry name" value="PUM"/>
    <property type="match status" value="8"/>
</dbReference>
<protein>
    <recommendedName>
        <fullName evidence="4">PUM-HD domain-containing protein</fullName>
    </recommendedName>
</protein>
<feature type="compositionally biased region" description="Basic and acidic residues" evidence="3">
    <location>
        <begin position="177"/>
        <end position="186"/>
    </location>
</feature>
<proteinExistence type="predicted"/>
<feature type="region of interest" description="Disordered" evidence="3">
    <location>
        <begin position="130"/>
        <end position="225"/>
    </location>
</feature>
<keyword evidence="1" id="KW-0677">Repeat</keyword>
<organism evidence="5 6">
    <name type="scientific">Antrodiella citrinella</name>
    <dbReference type="NCBI Taxonomy" id="2447956"/>
    <lineage>
        <taxon>Eukaryota</taxon>
        <taxon>Fungi</taxon>
        <taxon>Dikarya</taxon>
        <taxon>Basidiomycota</taxon>
        <taxon>Agaricomycotina</taxon>
        <taxon>Agaricomycetes</taxon>
        <taxon>Polyporales</taxon>
        <taxon>Steccherinaceae</taxon>
        <taxon>Antrodiella</taxon>
    </lineage>
</organism>
<feature type="repeat" description="Pumilio" evidence="2">
    <location>
        <begin position="519"/>
        <end position="554"/>
    </location>
</feature>
<dbReference type="InterPro" id="IPR001313">
    <property type="entry name" value="Pumilio_RNA-bd_rpt"/>
</dbReference>
<feature type="repeat" description="Pumilio" evidence="2">
    <location>
        <begin position="708"/>
        <end position="743"/>
    </location>
</feature>
<gene>
    <name evidence="5" type="ORF">EUX98_g4024</name>
</gene>
<feature type="repeat" description="Pumilio" evidence="2">
    <location>
        <begin position="591"/>
        <end position="629"/>
    </location>
</feature>
<dbReference type="InterPro" id="IPR033712">
    <property type="entry name" value="Pumilio_RNA-bd"/>
</dbReference>
<feature type="domain" description="PUM-HD" evidence="4">
    <location>
        <begin position="498"/>
        <end position="843"/>
    </location>
</feature>
<dbReference type="Gene3D" id="1.25.10.10">
    <property type="entry name" value="Leucine-rich Repeat Variant"/>
    <property type="match status" value="1"/>
</dbReference>
<dbReference type="OrthoDB" id="668540at2759"/>
<feature type="compositionally biased region" description="Polar residues" evidence="3">
    <location>
        <begin position="312"/>
        <end position="336"/>
    </location>
</feature>
<feature type="compositionally biased region" description="Basic and acidic residues" evidence="3">
    <location>
        <begin position="197"/>
        <end position="208"/>
    </location>
</feature>
<dbReference type="SMART" id="SM00025">
    <property type="entry name" value="Pumilio"/>
    <property type="match status" value="8"/>
</dbReference>
<dbReference type="AlphaFoldDB" id="A0A4S4MV28"/>
<dbReference type="GO" id="GO:0003729">
    <property type="term" value="F:mRNA binding"/>
    <property type="evidence" value="ECO:0007669"/>
    <property type="project" value="TreeGrafter"/>
</dbReference>
<evidence type="ECO:0000256" key="2">
    <source>
        <dbReference type="PROSITE-ProRule" id="PRU00317"/>
    </source>
</evidence>
<evidence type="ECO:0000256" key="1">
    <source>
        <dbReference type="ARBA" id="ARBA00022737"/>
    </source>
</evidence>
<dbReference type="FunFam" id="1.25.10.10:FF:000237">
    <property type="entry name" value="Pumilio homolog 9"/>
    <property type="match status" value="1"/>
</dbReference>
<comment type="caution">
    <text evidence="5">The sequence shown here is derived from an EMBL/GenBank/DDBJ whole genome shotgun (WGS) entry which is preliminary data.</text>
</comment>
<dbReference type="InterPro" id="IPR016024">
    <property type="entry name" value="ARM-type_fold"/>
</dbReference>
<feature type="compositionally biased region" description="Low complexity" evidence="3">
    <location>
        <begin position="31"/>
        <end position="41"/>
    </location>
</feature>
<feature type="compositionally biased region" description="Polar residues" evidence="3">
    <location>
        <begin position="1"/>
        <end position="13"/>
    </location>
</feature>
<dbReference type="GO" id="GO:0005737">
    <property type="term" value="C:cytoplasm"/>
    <property type="evidence" value="ECO:0007669"/>
    <property type="project" value="TreeGrafter"/>
</dbReference>
<dbReference type="Proteomes" id="UP000308730">
    <property type="component" value="Unassembled WGS sequence"/>
</dbReference>
<feature type="repeat" description="Pumilio" evidence="2">
    <location>
        <begin position="780"/>
        <end position="817"/>
    </location>
</feature>
<feature type="repeat" description="Pumilio" evidence="2">
    <location>
        <begin position="636"/>
        <end position="671"/>
    </location>
</feature>
<feature type="compositionally biased region" description="Basic and acidic residues" evidence="3">
    <location>
        <begin position="298"/>
        <end position="311"/>
    </location>
</feature>